<evidence type="ECO:0000313" key="3">
    <source>
        <dbReference type="Proteomes" id="UP000584374"/>
    </source>
</evidence>
<dbReference type="Proteomes" id="UP000584374">
    <property type="component" value="Unassembled WGS sequence"/>
</dbReference>
<evidence type="ECO:0008006" key="4">
    <source>
        <dbReference type="Google" id="ProtNLM"/>
    </source>
</evidence>
<keyword evidence="1" id="KW-0732">Signal</keyword>
<evidence type="ECO:0000256" key="1">
    <source>
        <dbReference type="SAM" id="SignalP"/>
    </source>
</evidence>
<keyword evidence="3" id="KW-1185">Reference proteome</keyword>
<name>A0A840Q9J1_9PSEU</name>
<dbReference type="EMBL" id="JACHIW010000001">
    <property type="protein sequence ID" value="MBB5155328.1"/>
    <property type="molecule type" value="Genomic_DNA"/>
</dbReference>
<proteinExistence type="predicted"/>
<evidence type="ECO:0000313" key="2">
    <source>
        <dbReference type="EMBL" id="MBB5155328.1"/>
    </source>
</evidence>
<reference evidence="2 3" key="1">
    <citation type="submission" date="2020-08" db="EMBL/GenBank/DDBJ databases">
        <title>Sequencing the genomes of 1000 actinobacteria strains.</title>
        <authorList>
            <person name="Klenk H.-P."/>
        </authorList>
    </citation>
    <scope>NUCLEOTIDE SEQUENCE [LARGE SCALE GENOMIC DNA]</scope>
    <source>
        <strain evidence="2 3">DSM 45584</strain>
    </source>
</reference>
<dbReference type="PROSITE" id="PS51257">
    <property type="entry name" value="PROKAR_LIPOPROTEIN"/>
    <property type="match status" value="1"/>
</dbReference>
<accession>A0A840Q9J1</accession>
<organism evidence="2 3">
    <name type="scientific">Saccharopolyspora phatthalungensis</name>
    <dbReference type="NCBI Taxonomy" id="664693"/>
    <lineage>
        <taxon>Bacteria</taxon>
        <taxon>Bacillati</taxon>
        <taxon>Actinomycetota</taxon>
        <taxon>Actinomycetes</taxon>
        <taxon>Pseudonocardiales</taxon>
        <taxon>Pseudonocardiaceae</taxon>
        <taxon>Saccharopolyspora</taxon>
    </lineage>
</organism>
<gene>
    <name evidence="2" type="ORF">BJ970_002862</name>
</gene>
<feature type="chain" id="PRO_5038584664" description="DUF3558 domain-containing protein" evidence="1">
    <location>
        <begin position="25"/>
        <end position="324"/>
    </location>
</feature>
<protein>
    <recommendedName>
        <fullName evidence="4">DUF3558 domain-containing protein</fullName>
    </recommendedName>
</protein>
<dbReference type="AlphaFoldDB" id="A0A840Q9J1"/>
<sequence>MPRPVTLIAVLLAVFTAVSGCASAGAKSVSSRRTVEVPKFETNKPGLLDPAFAPDRLRGVDVCATLQAVDLSKYGTPAPQFTPNGLGTCANYMKDRYGKDFDVTLYFDAETGQPSTHRIGGLPAEITDNGSDTCFTRAAYTGAETRLLAAPRGLEIQLRSDQADVCSPAVQILADVVEIIRTKPPVSPRVSGGLAGFDPCGILDQAAVRDASMGATPDSTGGEGLYKCEWFAGNGVSVELSFEVGDPQSTALPPLDLGGVRAVVVPTNDPPTCEIEWEHRKKANAAGESEYVHVEVMNMNNIPMDTCANATNLARQVRAKLPTA</sequence>
<dbReference type="RefSeq" id="WP_184726686.1">
    <property type="nucleotide sequence ID" value="NZ_JACHIW010000001.1"/>
</dbReference>
<comment type="caution">
    <text evidence="2">The sequence shown here is derived from an EMBL/GenBank/DDBJ whole genome shotgun (WGS) entry which is preliminary data.</text>
</comment>
<feature type="signal peptide" evidence="1">
    <location>
        <begin position="1"/>
        <end position="24"/>
    </location>
</feature>